<evidence type="ECO:0000256" key="1">
    <source>
        <dbReference type="SAM" id="SignalP"/>
    </source>
</evidence>
<keyword evidence="4" id="KW-1185">Reference proteome</keyword>
<dbReference type="GO" id="GO:0006952">
    <property type="term" value="P:defense response"/>
    <property type="evidence" value="ECO:0007669"/>
    <property type="project" value="InterPro"/>
</dbReference>
<dbReference type="SUPFAM" id="SSF57392">
    <property type="entry name" value="Defensin-like"/>
    <property type="match status" value="1"/>
</dbReference>
<organism evidence="3 4">
    <name type="scientific">Chauna torquata</name>
    <name type="common">Southern screamer</name>
    <dbReference type="NCBI Taxonomy" id="30388"/>
    <lineage>
        <taxon>Eukaryota</taxon>
        <taxon>Metazoa</taxon>
        <taxon>Chordata</taxon>
        <taxon>Craniata</taxon>
        <taxon>Vertebrata</taxon>
        <taxon>Euteleostomi</taxon>
        <taxon>Archelosauria</taxon>
        <taxon>Archosauria</taxon>
        <taxon>Dinosauria</taxon>
        <taxon>Saurischia</taxon>
        <taxon>Theropoda</taxon>
        <taxon>Coelurosauria</taxon>
        <taxon>Aves</taxon>
        <taxon>Neognathae</taxon>
        <taxon>Galloanserae</taxon>
        <taxon>Anseriformes</taxon>
        <taxon>Anhimidae</taxon>
        <taxon>Chauna</taxon>
    </lineage>
</organism>
<proteinExistence type="predicted"/>
<name>A0A7L0JT27_CHATO</name>
<dbReference type="EMBL" id="VXAL01004470">
    <property type="protein sequence ID" value="NXK46892.1"/>
    <property type="molecule type" value="Genomic_DNA"/>
</dbReference>
<dbReference type="Pfam" id="PF00711">
    <property type="entry name" value="Defensin_beta"/>
    <property type="match status" value="1"/>
</dbReference>
<comment type="caution">
    <text evidence="3">The sequence shown here is derived from an EMBL/GenBank/DDBJ whole genome shotgun (WGS) entry which is preliminary data.</text>
</comment>
<reference evidence="3 4" key="1">
    <citation type="submission" date="2019-09" db="EMBL/GenBank/DDBJ databases">
        <title>Bird 10,000 Genomes (B10K) Project - Family phase.</title>
        <authorList>
            <person name="Zhang G."/>
        </authorList>
    </citation>
    <scope>NUCLEOTIDE SEQUENCE [LARGE SCALE GENOMIC DNA]</scope>
    <source>
        <strain evidence="3">B10K-DU-011-36</strain>
        <tissue evidence="3">Muscle</tissue>
    </source>
</reference>
<protein>
    <submittedName>
        <fullName evidence="3">GLL7 protein</fullName>
    </submittedName>
</protein>
<feature type="non-terminal residue" evidence="3">
    <location>
        <position position="1"/>
    </location>
</feature>
<accession>A0A7L0JT27</accession>
<evidence type="ECO:0000313" key="4">
    <source>
        <dbReference type="Proteomes" id="UP000537522"/>
    </source>
</evidence>
<sequence length="66" mass="7405">MRILYQLLAILFMVLQGAAGQHFSPRLLDPCSLQNGICLPGICRRPFYWIGTCPDGQSCCARYVEV</sequence>
<evidence type="ECO:0000313" key="3">
    <source>
        <dbReference type="EMBL" id="NXK46892.1"/>
    </source>
</evidence>
<feature type="domain" description="Beta-defensin-like" evidence="2">
    <location>
        <begin position="31"/>
        <end position="60"/>
    </location>
</feature>
<feature type="signal peptide" evidence="1">
    <location>
        <begin position="1"/>
        <end position="20"/>
    </location>
</feature>
<dbReference type="InterPro" id="IPR001855">
    <property type="entry name" value="Defensin_beta-like"/>
</dbReference>
<feature type="chain" id="PRO_5029733295" evidence="1">
    <location>
        <begin position="21"/>
        <end position="66"/>
    </location>
</feature>
<gene>
    <name evidence="3" type="primary">Gal7</name>
    <name evidence="3" type="ORF">CHATOR_R02414</name>
</gene>
<dbReference type="AlphaFoldDB" id="A0A7L0JT27"/>
<feature type="non-terminal residue" evidence="3">
    <location>
        <position position="66"/>
    </location>
</feature>
<dbReference type="GO" id="GO:0005576">
    <property type="term" value="C:extracellular region"/>
    <property type="evidence" value="ECO:0007669"/>
    <property type="project" value="InterPro"/>
</dbReference>
<keyword evidence="1" id="KW-0732">Signal</keyword>
<dbReference type="Proteomes" id="UP000537522">
    <property type="component" value="Unassembled WGS sequence"/>
</dbReference>
<evidence type="ECO:0000259" key="2">
    <source>
        <dbReference type="Pfam" id="PF00711"/>
    </source>
</evidence>